<evidence type="ECO:0000313" key="3">
    <source>
        <dbReference type="EMBL" id="CAL5976506.1"/>
    </source>
</evidence>
<feature type="transmembrane region" description="Helical" evidence="1">
    <location>
        <begin position="129"/>
        <end position="146"/>
    </location>
</feature>
<feature type="transmembrane region" description="Helical" evidence="1">
    <location>
        <begin position="50"/>
        <end position="73"/>
    </location>
</feature>
<name>A0AA86QV80_9EUKA</name>
<feature type="transmembrane region" description="Helical" evidence="1">
    <location>
        <begin position="266"/>
        <end position="288"/>
    </location>
</feature>
<keyword evidence="1" id="KW-0472">Membrane</keyword>
<dbReference type="Proteomes" id="UP001642409">
    <property type="component" value="Unassembled WGS sequence"/>
</dbReference>
<dbReference type="GO" id="GO:0016020">
    <property type="term" value="C:membrane"/>
    <property type="evidence" value="ECO:0007669"/>
    <property type="project" value="TreeGrafter"/>
</dbReference>
<keyword evidence="1" id="KW-1133">Transmembrane helix</keyword>
<dbReference type="SUPFAM" id="SSF103481">
    <property type="entry name" value="Multidrug resistance efflux transporter EmrE"/>
    <property type="match status" value="1"/>
</dbReference>
<feature type="transmembrane region" description="Helical" evidence="1">
    <location>
        <begin position="94"/>
        <end position="117"/>
    </location>
</feature>
<feature type="transmembrane region" description="Helical" evidence="1">
    <location>
        <begin position="339"/>
        <end position="357"/>
    </location>
</feature>
<dbReference type="AlphaFoldDB" id="A0AA86QV80"/>
<dbReference type="EMBL" id="CAXDID020000007">
    <property type="protein sequence ID" value="CAL5976506.1"/>
    <property type="molecule type" value="Genomic_DNA"/>
</dbReference>
<reference evidence="3 4" key="2">
    <citation type="submission" date="2024-07" db="EMBL/GenBank/DDBJ databases">
        <authorList>
            <person name="Akdeniz Z."/>
        </authorList>
    </citation>
    <scope>NUCLEOTIDE SEQUENCE [LARGE SCALE GENOMIC DNA]</scope>
</reference>
<reference evidence="2" key="1">
    <citation type="submission" date="2023-06" db="EMBL/GenBank/DDBJ databases">
        <authorList>
            <person name="Kurt Z."/>
        </authorList>
    </citation>
    <scope>NUCLEOTIDE SEQUENCE</scope>
</reference>
<feature type="transmembrane region" description="Helical" evidence="1">
    <location>
        <begin position="300"/>
        <end position="319"/>
    </location>
</feature>
<keyword evidence="1" id="KW-0812">Transmembrane</keyword>
<evidence type="ECO:0000313" key="2">
    <source>
        <dbReference type="EMBL" id="CAI9962121.1"/>
    </source>
</evidence>
<proteinExistence type="predicted"/>
<feature type="transmembrane region" description="Helical" evidence="1">
    <location>
        <begin position="153"/>
        <end position="174"/>
    </location>
</feature>
<dbReference type="EMBL" id="CATOUU010000952">
    <property type="protein sequence ID" value="CAI9962121.1"/>
    <property type="molecule type" value="Genomic_DNA"/>
</dbReference>
<protein>
    <submittedName>
        <fullName evidence="2">EamA-like transporter family protein</fullName>
    </submittedName>
    <submittedName>
        <fullName evidence="3">EamA-like_transporter family protein</fullName>
    </submittedName>
</protein>
<dbReference type="PANTHER" id="PTHR13146:SF0">
    <property type="entry name" value="SOLUTE CARRIER FAMILY 35 MEMBER F6"/>
    <property type="match status" value="1"/>
</dbReference>
<feature type="transmembrane region" description="Helical" evidence="1">
    <location>
        <begin position="7"/>
        <end position="30"/>
    </location>
</feature>
<organism evidence="2">
    <name type="scientific">Hexamita inflata</name>
    <dbReference type="NCBI Taxonomy" id="28002"/>
    <lineage>
        <taxon>Eukaryota</taxon>
        <taxon>Metamonada</taxon>
        <taxon>Diplomonadida</taxon>
        <taxon>Hexamitidae</taxon>
        <taxon>Hexamitinae</taxon>
        <taxon>Hexamita</taxon>
    </lineage>
</organism>
<feature type="transmembrane region" description="Helical" evidence="1">
    <location>
        <begin position="218"/>
        <end position="246"/>
    </location>
</feature>
<feature type="transmembrane region" description="Helical" evidence="1">
    <location>
        <begin position="186"/>
        <end position="206"/>
    </location>
</feature>
<dbReference type="PANTHER" id="PTHR13146">
    <property type="match status" value="1"/>
</dbReference>
<evidence type="ECO:0000256" key="1">
    <source>
        <dbReference type="SAM" id="Phobius"/>
    </source>
</evidence>
<comment type="caution">
    <text evidence="2">The sequence shown here is derived from an EMBL/GenBank/DDBJ whole genome shotgun (WGS) entry which is preliminary data.</text>
</comment>
<accession>A0AA86QV80</accession>
<sequence length="405" mass="44673">MSDKTSNLITFSLIGGTMLFGTINTVAMKVTFSTDGKNMFGGIEAFEKPWWSTFLMFIGEALCLPAYFIMKFYENKYKKDDKQLHQSPTGSMGYRRFILIVLLLSTCDLLSSTLSGISMLYCPASITQMLRGFLIVFVLFTGRIFLKRIPQMFHVFGVVMVIVGLILVGLTAMLNTSGENSAVGQIFIGIALNLAGQAVSSIQMIIEEKIMKGTDSIPPLFLAGFEGVCGTLLCVCVFFPALYFIPGNDHGSQENFINAAYMFAKNPLICGLMCLYTLSVAVFNFIGFTMSKLLTSAHRALISTLSPAVVWLVMIILYYSTVDSKPAHGNMPYGEELNWFSLIEAFGFVWIIVGNLIHNNVNGFGSKVLKTLKINDGEVKCCQPAHKYKTIADTESIINLVGEEI</sequence>
<evidence type="ECO:0000313" key="4">
    <source>
        <dbReference type="Proteomes" id="UP001642409"/>
    </source>
</evidence>
<keyword evidence="4" id="KW-1185">Reference proteome</keyword>
<gene>
    <name evidence="3" type="ORF">HINF_LOCUS3850</name>
    <name evidence="2" type="ORF">HINF_LOCUS49766</name>
</gene>
<dbReference type="InterPro" id="IPR037185">
    <property type="entry name" value="EmrE-like"/>
</dbReference>